<name>A0A1C3RLC1_9PROT</name>
<dbReference type="SMART" id="SM00849">
    <property type="entry name" value="Lactamase_B"/>
    <property type="match status" value="1"/>
</dbReference>
<organism evidence="4 5">
    <name type="scientific">Candidatus Terasakiella magnetica</name>
    <dbReference type="NCBI Taxonomy" id="1867952"/>
    <lineage>
        <taxon>Bacteria</taxon>
        <taxon>Pseudomonadati</taxon>
        <taxon>Pseudomonadota</taxon>
        <taxon>Alphaproteobacteria</taxon>
        <taxon>Rhodospirillales</taxon>
        <taxon>Terasakiellaceae</taxon>
        <taxon>Terasakiella</taxon>
    </lineage>
</organism>
<dbReference type="SUPFAM" id="SSF56281">
    <property type="entry name" value="Metallo-hydrolase/oxidoreductase"/>
    <property type="match status" value="1"/>
</dbReference>
<dbReference type="Gene3D" id="3.60.15.10">
    <property type="entry name" value="Ribonuclease Z/Hydroxyacylglutathione hydrolase-like"/>
    <property type="match status" value="1"/>
</dbReference>
<dbReference type="InterPro" id="IPR030811">
    <property type="entry name" value="SoxH-rel_PQQ_1"/>
</dbReference>
<reference evidence="4 5" key="1">
    <citation type="submission" date="2016-07" db="EMBL/GenBank/DDBJ databases">
        <authorList>
            <person name="Lefevre C.T."/>
        </authorList>
    </citation>
    <scope>NUCLEOTIDE SEQUENCE [LARGE SCALE GENOMIC DNA]</scope>
    <source>
        <strain evidence="4">PR1</strain>
    </source>
</reference>
<comment type="similarity">
    <text evidence="1">Belongs to the metallo-beta-lactamase superfamily. Class-B beta-lactamase family.</text>
</comment>
<dbReference type="NCBIfam" id="TIGR04558">
    <property type="entry name" value="SoxH_rel_PQQ_1"/>
    <property type="match status" value="1"/>
</dbReference>
<gene>
    <name evidence="4" type="ORF">MTBPR1_80043</name>
</gene>
<protein>
    <submittedName>
        <fullName evidence="4">Metallo-beta-lactamase family protein</fullName>
    </submittedName>
</protein>
<keyword evidence="5" id="KW-1185">Reference proteome</keyword>
<proteinExistence type="inferred from homology"/>
<dbReference type="STRING" id="1867952.MTBPR1_80043"/>
<dbReference type="CDD" id="cd16282">
    <property type="entry name" value="metallo-hydrolase-like_MBL-fold"/>
    <property type="match status" value="1"/>
</dbReference>
<dbReference type="Pfam" id="PF00753">
    <property type="entry name" value="Lactamase_B"/>
    <property type="match status" value="1"/>
</dbReference>
<feature type="domain" description="Metallo-beta-lactamase" evidence="3">
    <location>
        <begin position="53"/>
        <end position="233"/>
    </location>
</feature>
<dbReference type="OrthoDB" id="9815874at2"/>
<dbReference type="PANTHER" id="PTHR42951">
    <property type="entry name" value="METALLO-BETA-LACTAMASE DOMAIN-CONTAINING"/>
    <property type="match status" value="1"/>
</dbReference>
<dbReference type="Proteomes" id="UP000231658">
    <property type="component" value="Unassembled WGS sequence"/>
</dbReference>
<dbReference type="GO" id="GO:0017001">
    <property type="term" value="P:antibiotic catabolic process"/>
    <property type="evidence" value="ECO:0007669"/>
    <property type="project" value="UniProtKB-ARBA"/>
</dbReference>
<sequence length="313" mass="34986">MKFFLIALSLISWINSAQAKELIYSLSPVKVAQNVYAFIGSTDYFNRENGGNIVNTGFIIGTDGVIVIDSGPSLRYGLQMRKAIRTITPKPVTSVIITHHHPDHFLGNTAFPDSEIYALPETIEAIKVEGDGLLENMFHMVGDWMIDTELKLPTKAISSSKMVMSGRSLRFLPLNGHTQGDLAIMDEQTGVLFAGDLAFYNRTATTPHAHLHNWYDSLDILMNSGFKTVVPGHGPIDQDGASLEQTLRYLKWLEATLKQAAKDGLEMTEVLRLKTPEEFKSLDLHRDEFYRSVSHLWPDIVNETLPLIAQDLD</sequence>
<feature type="signal peptide" evidence="2">
    <location>
        <begin position="1"/>
        <end position="19"/>
    </location>
</feature>
<dbReference type="InterPro" id="IPR036866">
    <property type="entry name" value="RibonucZ/Hydroxyglut_hydro"/>
</dbReference>
<dbReference type="RefSeq" id="WP_069189998.1">
    <property type="nucleotide sequence ID" value="NZ_FLYE01000047.1"/>
</dbReference>
<evidence type="ECO:0000313" key="4">
    <source>
        <dbReference type="EMBL" id="SCA57989.1"/>
    </source>
</evidence>
<accession>A0A1C3RLC1</accession>
<evidence type="ECO:0000259" key="3">
    <source>
        <dbReference type="SMART" id="SM00849"/>
    </source>
</evidence>
<dbReference type="PANTHER" id="PTHR42951:SF4">
    <property type="entry name" value="ACYL-COENZYME A THIOESTERASE MBLAC2"/>
    <property type="match status" value="1"/>
</dbReference>
<dbReference type="AlphaFoldDB" id="A0A1C3RLC1"/>
<evidence type="ECO:0000256" key="2">
    <source>
        <dbReference type="SAM" id="SignalP"/>
    </source>
</evidence>
<keyword evidence="2" id="KW-0732">Signal</keyword>
<dbReference type="InterPro" id="IPR001279">
    <property type="entry name" value="Metallo-B-lactamas"/>
</dbReference>
<evidence type="ECO:0000313" key="5">
    <source>
        <dbReference type="Proteomes" id="UP000231658"/>
    </source>
</evidence>
<dbReference type="EMBL" id="FLYE01000047">
    <property type="protein sequence ID" value="SCA57989.1"/>
    <property type="molecule type" value="Genomic_DNA"/>
</dbReference>
<dbReference type="InterPro" id="IPR050855">
    <property type="entry name" value="NDM-1-like"/>
</dbReference>
<evidence type="ECO:0000256" key="1">
    <source>
        <dbReference type="ARBA" id="ARBA00005250"/>
    </source>
</evidence>
<feature type="chain" id="PRO_5008680886" evidence="2">
    <location>
        <begin position="20"/>
        <end position="313"/>
    </location>
</feature>